<dbReference type="Pfam" id="PF01163">
    <property type="entry name" value="RIO1"/>
    <property type="match status" value="1"/>
</dbReference>
<keyword evidence="10" id="KW-0460">Magnesium</keyword>
<dbReference type="EC" id="2.7.11.1" evidence="3"/>
<feature type="region of interest" description="Disordered" evidence="15">
    <location>
        <begin position="535"/>
        <end position="559"/>
    </location>
</feature>
<accession>A0AAN6M387</accession>
<evidence type="ECO:0000256" key="10">
    <source>
        <dbReference type="ARBA" id="ARBA00022842"/>
    </source>
</evidence>
<dbReference type="InterPro" id="IPR051272">
    <property type="entry name" value="RIO-type_Ser/Thr_kinase"/>
</dbReference>
<dbReference type="InterPro" id="IPR018934">
    <property type="entry name" value="RIO_dom"/>
</dbReference>
<dbReference type="SMART" id="SM00090">
    <property type="entry name" value="RIO"/>
    <property type="match status" value="1"/>
</dbReference>
<evidence type="ECO:0000313" key="17">
    <source>
        <dbReference type="EMBL" id="KAK3215569.1"/>
    </source>
</evidence>
<keyword evidence="4" id="KW-0723">Serine/threonine-protein kinase</keyword>
<feature type="region of interest" description="Disordered" evidence="15">
    <location>
        <begin position="1"/>
        <end position="23"/>
    </location>
</feature>
<evidence type="ECO:0000256" key="4">
    <source>
        <dbReference type="ARBA" id="ARBA00022527"/>
    </source>
</evidence>
<feature type="compositionally biased region" description="Acidic residues" evidence="15">
    <location>
        <begin position="940"/>
        <end position="953"/>
    </location>
</feature>
<evidence type="ECO:0000256" key="5">
    <source>
        <dbReference type="ARBA" id="ARBA00022679"/>
    </source>
</evidence>
<dbReference type="InterPro" id="IPR000687">
    <property type="entry name" value="RIO_kinase"/>
</dbReference>
<evidence type="ECO:0000256" key="2">
    <source>
        <dbReference type="ARBA" id="ARBA00009196"/>
    </source>
</evidence>
<evidence type="ECO:0000256" key="9">
    <source>
        <dbReference type="ARBA" id="ARBA00022840"/>
    </source>
</evidence>
<keyword evidence="11" id="KW-0072">Autophagy</keyword>
<dbReference type="SUPFAM" id="SSF56112">
    <property type="entry name" value="Protein kinase-like (PK-like)"/>
    <property type="match status" value="1"/>
</dbReference>
<dbReference type="FunFam" id="1.10.510.10:FF:000232">
    <property type="entry name" value="Serine/threonine-protein kinase RIO1"/>
    <property type="match status" value="1"/>
</dbReference>
<evidence type="ECO:0000256" key="11">
    <source>
        <dbReference type="ARBA" id="ARBA00023006"/>
    </source>
</evidence>
<dbReference type="GO" id="GO:0034045">
    <property type="term" value="C:phagophore assembly site membrane"/>
    <property type="evidence" value="ECO:0007669"/>
    <property type="project" value="UniProtKB-SubCell"/>
</dbReference>
<dbReference type="GO" id="GO:0005524">
    <property type="term" value="F:ATP binding"/>
    <property type="evidence" value="ECO:0007669"/>
    <property type="project" value="UniProtKB-KW"/>
</dbReference>
<keyword evidence="5" id="KW-0808">Transferase</keyword>
<evidence type="ECO:0000256" key="14">
    <source>
        <dbReference type="SAM" id="Coils"/>
    </source>
</evidence>
<gene>
    <name evidence="17" type="ORF">GRF29_8g463905</name>
</gene>
<keyword evidence="7" id="KW-0547">Nucleotide-binding</keyword>
<evidence type="ECO:0000256" key="13">
    <source>
        <dbReference type="ARBA" id="ARBA00048679"/>
    </source>
</evidence>
<sequence length="1006" mass="113764">MASPPSPASSTSSASSSKSQELSGPQTLEDLVTHFVASKRSLQTQTILWRANEIVLSARRLLEENAILAAKNVYIGNIDGHQVDLLEAMCRAIHIIEADVQTEFKQLLHHLDTSFAALKSTFAVLRETPIESALQPADTPQKYLYDFIDNTTVTDLEDSLRACIDRYNEARSSLEESTDAFDTSLDNLHSSINNVPKTPVTNSTPSPIPSLFHDLERHAREAAQAFQSLVRHYDLCVTALRHTEGGAAAVTQATGDTSLPSGDSHGPPPDPITEEERQEMLAVLGKDAQEVEDVVSEIREHGSEMSYLLSQIDNHITHLRNEDSALASISKMLTNIFVEVKVHMATAKSFHNSWLEDTRPTLLNGIEEWEKQREFYERFDLAYAELLVEISSRRRRHEKAKRKAEEAQKELDKLHAEDERAREQFTLAQGDFLPLDIWPGLRDPPRRYEVHTVPTVEEQEPNEDGEESHGAQVLAKSIPQLGRKVVERALSPTTDHIKFVAHTMASTEPTVPTNTEPVIDDEADEDIDDLFDQSEDEEVPELVPGPNAQKKLKPKANTSASIDDQVASLAKHASRIRLDHRMAGTGGGGARDKDKADRATSEQVLDPRTRMILLQLINRNIVSEIHGVISTGKEANVYHAATIPEDDAQPLHRAIKVYKTSILVFKDRDKYVTGEFRFRQGYNKSNNRAMVKVWAEKEMRNLRRIYNAGIPAPEPLYLRLHVLVMAFLGDKKGWPAPRLRDVVFEGLSAEELEQKWTSLYVQLLGYMRTMYQTCRLVHADLSEYNLLYHENKLYMIDVSQSVEHDHPRSLEFLRMDVKNVSDFFRTRDVDVLSERKVFSFVTGPEGGKETADMEAYVHSMFERRSALTEEERKAEENDEEVFRNQYIPQTLDQVYDIERDAELVNSGHGNDLIYQGLLAGKPAEGVPVSQNESDGSQEASDSEDTASGDEDESRFEKGTPRGKRNMDKDTKREHKKAVKEEKREKRKDKMPKHLKKKLVAQSSRKK</sequence>
<evidence type="ECO:0000256" key="3">
    <source>
        <dbReference type="ARBA" id="ARBA00012513"/>
    </source>
</evidence>
<proteinExistence type="inferred from homology"/>
<organism evidence="17 18">
    <name type="scientific">Pseudopithomyces chartarum</name>
    <dbReference type="NCBI Taxonomy" id="1892770"/>
    <lineage>
        <taxon>Eukaryota</taxon>
        <taxon>Fungi</taxon>
        <taxon>Dikarya</taxon>
        <taxon>Ascomycota</taxon>
        <taxon>Pezizomycotina</taxon>
        <taxon>Dothideomycetes</taxon>
        <taxon>Pleosporomycetidae</taxon>
        <taxon>Pleosporales</taxon>
        <taxon>Massarineae</taxon>
        <taxon>Didymosphaeriaceae</taxon>
        <taxon>Pseudopithomyces</taxon>
    </lineage>
</organism>
<reference evidence="17 18" key="1">
    <citation type="submission" date="2021-02" db="EMBL/GenBank/DDBJ databases">
        <title>Genome assembly of Pseudopithomyces chartarum.</title>
        <authorList>
            <person name="Jauregui R."/>
            <person name="Singh J."/>
            <person name="Voisey C."/>
        </authorList>
    </citation>
    <scope>NUCLEOTIDE SEQUENCE [LARGE SCALE GENOMIC DNA]</scope>
    <source>
        <strain evidence="17 18">AGR01</strain>
    </source>
</reference>
<dbReference type="FunFam" id="3.30.200.20:FF:000403">
    <property type="entry name" value="Serine/threonine-protein kinase RIO1"/>
    <property type="match status" value="1"/>
</dbReference>
<dbReference type="PANTHER" id="PTHR45723">
    <property type="entry name" value="SERINE/THREONINE-PROTEIN KINASE RIO1"/>
    <property type="match status" value="1"/>
</dbReference>
<protein>
    <recommendedName>
        <fullName evidence="3">non-specific serine/threonine protein kinase</fullName>
        <ecNumber evidence="3">2.7.11.1</ecNumber>
    </recommendedName>
</protein>
<dbReference type="PROSITE" id="PS01245">
    <property type="entry name" value="RIO1"/>
    <property type="match status" value="1"/>
</dbReference>
<dbReference type="InterPro" id="IPR018935">
    <property type="entry name" value="RIO_kinase_CS"/>
</dbReference>
<dbReference type="Pfam" id="PF04108">
    <property type="entry name" value="ATG17_like"/>
    <property type="match status" value="1"/>
</dbReference>
<evidence type="ECO:0000259" key="16">
    <source>
        <dbReference type="SMART" id="SM00090"/>
    </source>
</evidence>
<dbReference type="Gene3D" id="3.30.200.20">
    <property type="entry name" value="Phosphorylase Kinase, domain 1"/>
    <property type="match status" value="1"/>
</dbReference>
<feature type="domain" description="RIO kinase" evidence="16">
    <location>
        <begin position="594"/>
        <end position="843"/>
    </location>
</feature>
<keyword evidence="18" id="KW-1185">Reference proteome</keyword>
<feature type="compositionally biased region" description="Basic and acidic residues" evidence="15">
    <location>
        <begin position="590"/>
        <end position="603"/>
    </location>
</feature>
<comment type="catalytic activity">
    <reaction evidence="13">
        <text>L-seryl-[protein] + ATP = O-phospho-L-seryl-[protein] + ADP + H(+)</text>
        <dbReference type="Rhea" id="RHEA:17989"/>
        <dbReference type="Rhea" id="RHEA-COMP:9863"/>
        <dbReference type="Rhea" id="RHEA-COMP:11604"/>
        <dbReference type="ChEBI" id="CHEBI:15378"/>
        <dbReference type="ChEBI" id="CHEBI:29999"/>
        <dbReference type="ChEBI" id="CHEBI:30616"/>
        <dbReference type="ChEBI" id="CHEBI:83421"/>
        <dbReference type="ChEBI" id="CHEBI:456216"/>
        <dbReference type="EC" id="2.7.11.1"/>
    </reaction>
</comment>
<dbReference type="InterPro" id="IPR011009">
    <property type="entry name" value="Kinase-like_dom_sf"/>
</dbReference>
<dbReference type="CDD" id="cd05147">
    <property type="entry name" value="RIO1_euk"/>
    <property type="match status" value="1"/>
</dbReference>
<feature type="compositionally biased region" description="Basic and acidic residues" evidence="15">
    <location>
        <begin position="954"/>
        <end position="983"/>
    </location>
</feature>
<feature type="compositionally biased region" description="Basic residues" evidence="15">
    <location>
        <begin position="984"/>
        <end position="1006"/>
    </location>
</feature>
<evidence type="ECO:0000256" key="8">
    <source>
        <dbReference type="ARBA" id="ARBA00022777"/>
    </source>
</evidence>
<feature type="region of interest" description="Disordered" evidence="15">
    <location>
        <begin position="923"/>
        <end position="1006"/>
    </location>
</feature>
<keyword evidence="8" id="KW-0418">Kinase</keyword>
<comment type="similarity">
    <text evidence="2">Belongs to the protein kinase superfamily. RIO-type Ser/Thr kinase family.</text>
</comment>
<comment type="subcellular location">
    <subcellularLocation>
        <location evidence="1">Preautophagosomal structure membrane</location>
        <topology evidence="1">Peripheral membrane protein</topology>
    </subcellularLocation>
</comment>
<evidence type="ECO:0000256" key="6">
    <source>
        <dbReference type="ARBA" id="ARBA00022723"/>
    </source>
</evidence>
<feature type="region of interest" description="Disordered" evidence="15">
    <location>
        <begin position="581"/>
        <end position="603"/>
    </location>
</feature>
<evidence type="ECO:0000313" key="18">
    <source>
        <dbReference type="Proteomes" id="UP001280581"/>
    </source>
</evidence>
<evidence type="ECO:0000256" key="15">
    <source>
        <dbReference type="SAM" id="MobiDB-lite"/>
    </source>
</evidence>
<dbReference type="GO" id="GO:0006914">
    <property type="term" value="P:autophagy"/>
    <property type="evidence" value="ECO:0007669"/>
    <property type="project" value="UniProtKB-KW"/>
</dbReference>
<comment type="caution">
    <text evidence="17">The sequence shown here is derived from an EMBL/GenBank/DDBJ whole genome shotgun (WGS) entry which is preliminary data.</text>
</comment>
<dbReference type="Proteomes" id="UP001280581">
    <property type="component" value="Unassembled WGS sequence"/>
</dbReference>
<dbReference type="GO" id="GO:0046872">
    <property type="term" value="F:metal ion binding"/>
    <property type="evidence" value="ECO:0007669"/>
    <property type="project" value="UniProtKB-KW"/>
</dbReference>
<keyword evidence="9" id="KW-0067">ATP-binding</keyword>
<evidence type="ECO:0000256" key="7">
    <source>
        <dbReference type="ARBA" id="ARBA00022741"/>
    </source>
</evidence>
<evidence type="ECO:0000256" key="1">
    <source>
        <dbReference type="ARBA" id="ARBA00004623"/>
    </source>
</evidence>
<evidence type="ECO:0000256" key="12">
    <source>
        <dbReference type="ARBA" id="ARBA00047899"/>
    </source>
</evidence>
<dbReference type="InterPro" id="IPR045326">
    <property type="entry name" value="ATG17-like_dom"/>
</dbReference>
<feature type="compositionally biased region" description="Low complexity" evidence="15">
    <location>
        <begin position="8"/>
        <end position="19"/>
    </location>
</feature>
<keyword evidence="6" id="KW-0479">Metal-binding</keyword>
<dbReference type="AlphaFoldDB" id="A0AAN6M387"/>
<feature type="region of interest" description="Disordered" evidence="15">
    <location>
        <begin position="253"/>
        <end position="273"/>
    </location>
</feature>
<dbReference type="Gene3D" id="1.10.510.10">
    <property type="entry name" value="Transferase(Phosphotransferase) domain 1"/>
    <property type="match status" value="1"/>
</dbReference>
<dbReference type="GO" id="GO:0004674">
    <property type="term" value="F:protein serine/threonine kinase activity"/>
    <property type="evidence" value="ECO:0007669"/>
    <property type="project" value="UniProtKB-KW"/>
</dbReference>
<comment type="catalytic activity">
    <reaction evidence="12">
        <text>L-threonyl-[protein] + ATP = O-phospho-L-threonyl-[protein] + ADP + H(+)</text>
        <dbReference type="Rhea" id="RHEA:46608"/>
        <dbReference type="Rhea" id="RHEA-COMP:11060"/>
        <dbReference type="Rhea" id="RHEA-COMP:11605"/>
        <dbReference type="ChEBI" id="CHEBI:15378"/>
        <dbReference type="ChEBI" id="CHEBI:30013"/>
        <dbReference type="ChEBI" id="CHEBI:30616"/>
        <dbReference type="ChEBI" id="CHEBI:61977"/>
        <dbReference type="ChEBI" id="CHEBI:456216"/>
        <dbReference type="EC" id="2.7.11.1"/>
    </reaction>
</comment>
<dbReference type="EMBL" id="WVTA01000002">
    <property type="protein sequence ID" value="KAK3215569.1"/>
    <property type="molecule type" value="Genomic_DNA"/>
</dbReference>
<keyword evidence="14" id="KW-0175">Coiled coil</keyword>
<feature type="coiled-coil region" evidence="14">
    <location>
        <begin position="387"/>
        <end position="424"/>
    </location>
</feature>
<feature type="compositionally biased region" description="Polar residues" evidence="15">
    <location>
        <begin position="928"/>
        <end position="939"/>
    </location>
</feature>
<name>A0AAN6M387_9PLEO</name>